<evidence type="ECO:0000259" key="2">
    <source>
        <dbReference type="SMART" id="SM00829"/>
    </source>
</evidence>
<dbReference type="GO" id="GO:0016628">
    <property type="term" value="F:oxidoreductase activity, acting on the CH-CH group of donors, NAD or NADP as acceptor"/>
    <property type="evidence" value="ECO:0007669"/>
    <property type="project" value="InterPro"/>
</dbReference>
<evidence type="ECO:0000256" key="1">
    <source>
        <dbReference type="ARBA" id="ARBA00023002"/>
    </source>
</evidence>
<dbReference type="InterPro" id="IPR036291">
    <property type="entry name" value="NAD(P)-bd_dom_sf"/>
</dbReference>
<organism evidence="3 4">
    <name type="scientific">Actinomadura darangshiensis</name>
    <dbReference type="NCBI Taxonomy" id="705336"/>
    <lineage>
        <taxon>Bacteria</taxon>
        <taxon>Bacillati</taxon>
        <taxon>Actinomycetota</taxon>
        <taxon>Actinomycetes</taxon>
        <taxon>Streptosporangiales</taxon>
        <taxon>Thermomonosporaceae</taxon>
        <taxon>Actinomadura</taxon>
    </lineage>
</organism>
<keyword evidence="1" id="KW-0560">Oxidoreductase</keyword>
<dbReference type="AlphaFoldDB" id="A0A4V2YWX9"/>
<gene>
    <name evidence="3" type="ORF">E1293_08350</name>
</gene>
<dbReference type="FunFam" id="3.40.50.720:FF:000121">
    <property type="entry name" value="Prostaglandin reductase 2"/>
    <property type="match status" value="1"/>
</dbReference>
<proteinExistence type="predicted"/>
<dbReference type="Pfam" id="PF00107">
    <property type="entry name" value="ADH_zinc_N"/>
    <property type="match status" value="1"/>
</dbReference>
<dbReference type="CDD" id="cd05288">
    <property type="entry name" value="PGDH"/>
    <property type="match status" value="1"/>
</dbReference>
<sequence length="337" mass="35673">MKATEIHLARRPQGDPVPEDFREVTVRLPDPGPGQLLVRNVLMSVDPYMRVRMAKLPTYPAWEIGDPLDGSAIGVVVSSADPALPTGTVVSHRYGWRDHALVSAADLRTLPSSPGIPLTAHLDVLGMTGLTAYVGLRRIAGLRAGESVHVSGAAGAVGTATGQIARILGAARVTGSAGSAEKVAYLTGELGYDAAFDYHTEDLSSALGAIAPDGFEVYFDNVGGDHLEAALNVISPHGRIAVCGASSAYSAPGDADAPGNLIYVLTKRLRMEGFNVREHLAHYEGFVTQAAQWMHEGTLHSRVTVIEGLSRAVEAFQLMLKGAHRGKMLVRLSDDPV</sequence>
<dbReference type="PANTHER" id="PTHR43205:SF7">
    <property type="entry name" value="PROSTAGLANDIN REDUCTASE 1"/>
    <property type="match status" value="1"/>
</dbReference>
<evidence type="ECO:0000313" key="4">
    <source>
        <dbReference type="Proteomes" id="UP000295578"/>
    </source>
</evidence>
<dbReference type="InterPro" id="IPR041694">
    <property type="entry name" value="ADH_N_2"/>
</dbReference>
<dbReference type="OrthoDB" id="9805663at2"/>
<comment type="caution">
    <text evidence="3">The sequence shown here is derived from an EMBL/GenBank/DDBJ whole genome shotgun (WGS) entry which is preliminary data.</text>
</comment>
<dbReference type="SMART" id="SM00829">
    <property type="entry name" value="PKS_ER"/>
    <property type="match status" value="1"/>
</dbReference>
<dbReference type="PANTHER" id="PTHR43205">
    <property type="entry name" value="PROSTAGLANDIN REDUCTASE"/>
    <property type="match status" value="1"/>
</dbReference>
<dbReference type="InterPro" id="IPR045010">
    <property type="entry name" value="MDR_fam"/>
</dbReference>
<dbReference type="InterPro" id="IPR011032">
    <property type="entry name" value="GroES-like_sf"/>
</dbReference>
<keyword evidence="4" id="KW-1185">Reference proteome</keyword>
<dbReference type="RefSeq" id="WP_132195572.1">
    <property type="nucleotide sequence ID" value="NZ_SMKY01000025.1"/>
</dbReference>
<reference evidence="3 4" key="1">
    <citation type="submission" date="2019-03" db="EMBL/GenBank/DDBJ databases">
        <title>Draft genome sequences of novel Actinobacteria.</title>
        <authorList>
            <person name="Sahin N."/>
            <person name="Ay H."/>
            <person name="Saygin H."/>
        </authorList>
    </citation>
    <scope>NUCLEOTIDE SEQUENCE [LARGE SCALE GENOMIC DNA]</scope>
    <source>
        <strain evidence="3 4">DSM 45941</strain>
    </source>
</reference>
<dbReference type="Pfam" id="PF16884">
    <property type="entry name" value="ADH_N_2"/>
    <property type="match status" value="1"/>
</dbReference>
<dbReference type="SUPFAM" id="SSF51735">
    <property type="entry name" value="NAD(P)-binding Rossmann-fold domains"/>
    <property type="match status" value="1"/>
</dbReference>
<dbReference type="Gene3D" id="3.40.50.720">
    <property type="entry name" value="NAD(P)-binding Rossmann-like Domain"/>
    <property type="match status" value="1"/>
</dbReference>
<dbReference type="EMBL" id="SMKY01000025">
    <property type="protein sequence ID" value="TDD87187.1"/>
    <property type="molecule type" value="Genomic_DNA"/>
</dbReference>
<evidence type="ECO:0000313" key="3">
    <source>
        <dbReference type="EMBL" id="TDD87187.1"/>
    </source>
</evidence>
<dbReference type="Gene3D" id="3.90.180.10">
    <property type="entry name" value="Medium-chain alcohol dehydrogenases, catalytic domain"/>
    <property type="match status" value="1"/>
</dbReference>
<dbReference type="InterPro" id="IPR013149">
    <property type="entry name" value="ADH-like_C"/>
</dbReference>
<dbReference type="InterPro" id="IPR020843">
    <property type="entry name" value="ER"/>
</dbReference>
<dbReference type="SUPFAM" id="SSF50129">
    <property type="entry name" value="GroES-like"/>
    <property type="match status" value="1"/>
</dbReference>
<dbReference type="Proteomes" id="UP000295578">
    <property type="component" value="Unassembled WGS sequence"/>
</dbReference>
<feature type="domain" description="Enoyl reductase (ER)" evidence="2">
    <location>
        <begin position="14"/>
        <end position="330"/>
    </location>
</feature>
<accession>A0A4V2YWX9</accession>
<protein>
    <submittedName>
        <fullName evidence="3">NADP-dependent oxidoreductase</fullName>
    </submittedName>
</protein>
<name>A0A4V2YWX9_9ACTN</name>